<feature type="domain" description="Ig-like" evidence="5">
    <location>
        <begin position="104"/>
        <end position="179"/>
    </location>
</feature>
<dbReference type="InterPro" id="IPR013098">
    <property type="entry name" value="Ig_I-set"/>
</dbReference>
<dbReference type="InterPro" id="IPR052385">
    <property type="entry name" value="Obscurin/Obscurin-like_Reg"/>
</dbReference>
<organism evidence="6 7">
    <name type="scientific">Mytilus galloprovincialis</name>
    <name type="common">Mediterranean mussel</name>
    <dbReference type="NCBI Taxonomy" id="29158"/>
    <lineage>
        <taxon>Eukaryota</taxon>
        <taxon>Metazoa</taxon>
        <taxon>Spiralia</taxon>
        <taxon>Lophotrochozoa</taxon>
        <taxon>Mollusca</taxon>
        <taxon>Bivalvia</taxon>
        <taxon>Autobranchia</taxon>
        <taxon>Pteriomorphia</taxon>
        <taxon>Mytilida</taxon>
        <taxon>Mytiloidea</taxon>
        <taxon>Mytilidae</taxon>
        <taxon>Mytilinae</taxon>
        <taxon>Mytilus</taxon>
    </lineage>
</organism>
<gene>
    <name evidence="6" type="ORF">MGAL_10B012099</name>
</gene>
<accession>A0A8B6FWD3</accession>
<sequence>MLDRSLATCEAIQINVLEYFLEDPSNIECKQGEDAMLTCKIRAKSPSVKWSKGGNALIPNEKCKMSNDGIEHKLILKNADSSDSGEYCVEVGKASKKLQLKVIEYFLEDPSNIECKQGEDAMLTCKIRAKSPSVKWSKGGNALIPNEKCKMSNDGIEPSNHICNETLIQVDSRRITDES</sequence>
<feature type="domain" description="Ig-like" evidence="5">
    <location>
        <begin position="18"/>
        <end position="99"/>
    </location>
</feature>
<dbReference type="EMBL" id="UYJE01007421">
    <property type="protein sequence ID" value="VDI54660.1"/>
    <property type="molecule type" value="Genomic_DNA"/>
</dbReference>
<dbReference type="Proteomes" id="UP000596742">
    <property type="component" value="Unassembled WGS sequence"/>
</dbReference>
<dbReference type="InterPro" id="IPR036179">
    <property type="entry name" value="Ig-like_dom_sf"/>
</dbReference>
<evidence type="ECO:0000256" key="4">
    <source>
        <dbReference type="ARBA" id="ARBA00023157"/>
    </source>
</evidence>
<dbReference type="InterPro" id="IPR007110">
    <property type="entry name" value="Ig-like_dom"/>
</dbReference>
<protein>
    <recommendedName>
        <fullName evidence="5">Ig-like domain-containing protein</fullName>
    </recommendedName>
</protein>
<keyword evidence="2" id="KW-0963">Cytoplasm</keyword>
<keyword evidence="7" id="KW-1185">Reference proteome</keyword>
<dbReference type="PANTHER" id="PTHR35971:SF5">
    <property type="entry name" value="OBSCURIN LIKE CYTOSKELETAL ADAPTOR 1"/>
    <property type="match status" value="1"/>
</dbReference>
<evidence type="ECO:0000256" key="2">
    <source>
        <dbReference type="ARBA" id="ARBA00022490"/>
    </source>
</evidence>
<dbReference type="Gene3D" id="2.60.40.10">
    <property type="entry name" value="Immunoglobulins"/>
    <property type="match status" value="2"/>
</dbReference>
<dbReference type="SUPFAM" id="SSF48726">
    <property type="entry name" value="Immunoglobulin"/>
    <property type="match status" value="2"/>
</dbReference>
<dbReference type="SMART" id="SM00409">
    <property type="entry name" value="IG"/>
    <property type="match status" value="1"/>
</dbReference>
<dbReference type="PROSITE" id="PS50835">
    <property type="entry name" value="IG_LIKE"/>
    <property type="match status" value="2"/>
</dbReference>
<proteinExistence type="predicted"/>
<evidence type="ECO:0000256" key="1">
    <source>
        <dbReference type="ARBA" id="ARBA00004496"/>
    </source>
</evidence>
<name>A0A8B6FWD3_MYTGA</name>
<dbReference type="GO" id="GO:0005737">
    <property type="term" value="C:cytoplasm"/>
    <property type="evidence" value="ECO:0007669"/>
    <property type="project" value="UniProtKB-SubCell"/>
</dbReference>
<evidence type="ECO:0000259" key="5">
    <source>
        <dbReference type="PROSITE" id="PS50835"/>
    </source>
</evidence>
<dbReference type="AlphaFoldDB" id="A0A8B6FWD3"/>
<evidence type="ECO:0000313" key="7">
    <source>
        <dbReference type="Proteomes" id="UP000596742"/>
    </source>
</evidence>
<dbReference type="CDD" id="cd00096">
    <property type="entry name" value="Ig"/>
    <property type="match status" value="1"/>
</dbReference>
<reference evidence="6" key="1">
    <citation type="submission" date="2018-11" db="EMBL/GenBank/DDBJ databases">
        <authorList>
            <person name="Alioto T."/>
            <person name="Alioto T."/>
        </authorList>
    </citation>
    <scope>NUCLEOTIDE SEQUENCE</scope>
</reference>
<dbReference type="Pfam" id="PF07679">
    <property type="entry name" value="I-set"/>
    <property type="match status" value="2"/>
</dbReference>
<comment type="subcellular location">
    <subcellularLocation>
        <location evidence="1">Cytoplasm</location>
    </subcellularLocation>
</comment>
<dbReference type="InterPro" id="IPR013783">
    <property type="entry name" value="Ig-like_fold"/>
</dbReference>
<keyword evidence="4" id="KW-1015">Disulfide bond</keyword>
<keyword evidence="3" id="KW-0597">Phosphoprotein</keyword>
<dbReference type="InterPro" id="IPR003599">
    <property type="entry name" value="Ig_sub"/>
</dbReference>
<dbReference type="PANTHER" id="PTHR35971">
    <property type="entry name" value="SI:DKEY-31G6.6"/>
    <property type="match status" value="1"/>
</dbReference>
<comment type="caution">
    <text evidence="6">The sequence shown here is derived from an EMBL/GenBank/DDBJ whole genome shotgun (WGS) entry which is preliminary data.</text>
</comment>
<dbReference type="OrthoDB" id="6115582at2759"/>
<evidence type="ECO:0000256" key="3">
    <source>
        <dbReference type="ARBA" id="ARBA00022553"/>
    </source>
</evidence>
<evidence type="ECO:0000313" key="6">
    <source>
        <dbReference type="EMBL" id="VDI54660.1"/>
    </source>
</evidence>